<dbReference type="SMART" id="SM00228">
    <property type="entry name" value="PDZ"/>
    <property type="match status" value="1"/>
</dbReference>
<feature type="signal peptide" evidence="1">
    <location>
        <begin position="1"/>
        <end position="22"/>
    </location>
</feature>
<gene>
    <name evidence="3" type="ORF">LYB30171_01162</name>
</gene>
<dbReference type="InterPro" id="IPR001478">
    <property type="entry name" value="PDZ"/>
</dbReference>
<dbReference type="Pfam" id="PF17820">
    <property type="entry name" value="PDZ_6"/>
    <property type="match status" value="1"/>
</dbReference>
<dbReference type="SUPFAM" id="SSF50156">
    <property type="entry name" value="PDZ domain-like"/>
    <property type="match status" value="1"/>
</dbReference>
<reference evidence="3 4" key="1">
    <citation type="submission" date="2021-04" db="EMBL/GenBank/DDBJ databases">
        <authorList>
            <person name="Rodrigo-Torres L."/>
            <person name="Arahal R. D."/>
            <person name="Lucena T."/>
        </authorList>
    </citation>
    <scope>NUCLEOTIDE SEQUENCE [LARGE SCALE GENOMIC DNA]</scope>
    <source>
        <strain evidence="3 4">CECT 30171</strain>
    </source>
</reference>
<evidence type="ECO:0000256" key="1">
    <source>
        <dbReference type="SAM" id="SignalP"/>
    </source>
</evidence>
<accession>A0ABN7QY66</accession>
<name>A0ABN7QY66_9GAMM</name>
<dbReference type="PROSITE" id="PS50106">
    <property type="entry name" value="PDZ"/>
    <property type="match status" value="1"/>
</dbReference>
<dbReference type="InterPro" id="IPR041489">
    <property type="entry name" value="PDZ_6"/>
</dbReference>
<keyword evidence="1" id="KW-0732">Signal</keyword>
<sequence length="119" mass="12109">MSLRTLLLTVLLALGLPGPALAGKASFGFAVELDTSGFMLNPTIEAASIARIAEGSPAQKAGLRVGDLLLSANGTPVAGAKAKKLSALMDSLGPGDLLRLKVRRLDGTESLVEVVAGTR</sequence>
<feature type="domain" description="PDZ" evidence="2">
    <location>
        <begin position="9"/>
        <end position="104"/>
    </location>
</feature>
<feature type="chain" id="PRO_5045862460" description="PDZ domain-containing protein" evidence="1">
    <location>
        <begin position="23"/>
        <end position="119"/>
    </location>
</feature>
<keyword evidence="4" id="KW-1185">Reference proteome</keyword>
<dbReference type="Proteomes" id="UP000680116">
    <property type="component" value="Chromosome"/>
</dbReference>
<evidence type="ECO:0000259" key="2">
    <source>
        <dbReference type="PROSITE" id="PS50106"/>
    </source>
</evidence>
<dbReference type="InterPro" id="IPR036034">
    <property type="entry name" value="PDZ_sf"/>
</dbReference>
<proteinExistence type="predicted"/>
<dbReference type="RefSeq" id="WP_215220087.1">
    <property type="nucleotide sequence ID" value="NZ_OU015430.1"/>
</dbReference>
<evidence type="ECO:0000313" key="4">
    <source>
        <dbReference type="Proteomes" id="UP000680116"/>
    </source>
</evidence>
<protein>
    <recommendedName>
        <fullName evidence="2">PDZ domain-containing protein</fullName>
    </recommendedName>
</protein>
<dbReference type="EMBL" id="OU015430">
    <property type="protein sequence ID" value="CAG4972255.1"/>
    <property type="molecule type" value="Genomic_DNA"/>
</dbReference>
<evidence type="ECO:0000313" key="3">
    <source>
        <dbReference type="EMBL" id="CAG4972255.1"/>
    </source>
</evidence>
<organism evidence="3 4">
    <name type="scientific">Novilysobacter luteus</name>
    <dbReference type="NCBI Taxonomy" id="2822368"/>
    <lineage>
        <taxon>Bacteria</taxon>
        <taxon>Pseudomonadati</taxon>
        <taxon>Pseudomonadota</taxon>
        <taxon>Gammaproteobacteria</taxon>
        <taxon>Lysobacterales</taxon>
        <taxon>Lysobacteraceae</taxon>
        <taxon>Novilysobacter</taxon>
    </lineage>
</organism>
<dbReference type="Gene3D" id="2.30.42.10">
    <property type="match status" value="1"/>
</dbReference>